<dbReference type="InterPro" id="IPR001288">
    <property type="entry name" value="Translation_initiation_fac_3"/>
</dbReference>
<feature type="compositionally biased region" description="Basic and acidic residues" evidence="4">
    <location>
        <begin position="190"/>
        <end position="275"/>
    </location>
</feature>
<evidence type="ECO:0000259" key="5">
    <source>
        <dbReference type="Pfam" id="PF00707"/>
    </source>
</evidence>
<keyword evidence="2" id="KW-0396">Initiation factor</keyword>
<proteinExistence type="inferred from homology"/>
<feature type="domain" description="Translation initiation factor 3 N-terminal" evidence="6">
    <location>
        <begin position="17"/>
        <end position="86"/>
    </location>
</feature>
<dbReference type="PANTHER" id="PTHR10938">
    <property type="entry name" value="TRANSLATION INITIATION FACTOR IF-3"/>
    <property type="match status" value="1"/>
</dbReference>
<gene>
    <name evidence="7" type="ORF">LCGC14_0760240</name>
</gene>
<dbReference type="InterPro" id="IPR019815">
    <property type="entry name" value="Translation_initiation_fac_3_C"/>
</dbReference>
<dbReference type="AlphaFoldDB" id="A0A0F9SLM8"/>
<dbReference type="GO" id="GO:0043022">
    <property type="term" value="F:ribosome binding"/>
    <property type="evidence" value="ECO:0007669"/>
    <property type="project" value="TreeGrafter"/>
</dbReference>
<dbReference type="FunFam" id="3.30.110.10:FF:000001">
    <property type="entry name" value="Translation initiation factor IF-3"/>
    <property type="match status" value="1"/>
</dbReference>
<feature type="domain" description="Translation initiation factor 3 C-terminal" evidence="5">
    <location>
        <begin position="93"/>
        <end position="176"/>
    </location>
</feature>
<dbReference type="GO" id="GO:0005829">
    <property type="term" value="C:cytosol"/>
    <property type="evidence" value="ECO:0007669"/>
    <property type="project" value="TreeGrafter"/>
</dbReference>
<name>A0A0F9SLM8_9ZZZZ</name>
<evidence type="ECO:0008006" key="8">
    <source>
        <dbReference type="Google" id="ProtNLM"/>
    </source>
</evidence>
<evidence type="ECO:0000313" key="7">
    <source>
        <dbReference type="EMBL" id="KKN37771.1"/>
    </source>
</evidence>
<dbReference type="FunFam" id="3.10.20.80:FF:000001">
    <property type="entry name" value="Translation initiation factor IF-3"/>
    <property type="match status" value="1"/>
</dbReference>
<dbReference type="PANTHER" id="PTHR10938:SF0">
    <property type="entry name" value="TRANSLATION INITIATION FACTOR IF-3, MITOCHONDRIAL"/>
    <property type="match status" value="1"/>
</dbReference>
<dbReference type="GO" id="GO:0003743">
    <property type="term" value="F:translation initiation factor activity"/>
    <property type="evidence" value="ECO:0007669"/>
    <property type="project" value="UniProtKB-KW"/>
</dbReference>
<dbReference type="Pfam" id="PF05198">
    <property type="entry name" value="IF3_N"/>
    <property type="match status" value="1"/>
</dbReference>
<dbReference type="Gene3D" id="3.30.110.10">
    <property type="entry name" value="Translation initiation factor 3 (IF-3), C-terminal domain"/>
    <property type="match status" value="1"/>
</dbReference>
<dbReference type="InterPro" id="IPR019814">
    <property type="entry name" value="Translation_initiation_fac_3_N"/>
</dbReference>
<dbReference type="Pfam" id="PF00707">
    <property type="entry name" value="IF3_C"/>
    <property type="match status" value="1"/>
</dbReference>
<evidence type="ECO:0000256" key="1">
    <source>
        <dbReference type="ARBA" id="ARBA00005439"/>
    </source>
</evidence>
<organism evidence="7">
    <name type="scientific">marine sediment metagenome</name>
    <dbReference type="NCBI Taxonomy" id="412755"/>
    <lineage>
        <taxon>unclassified sequences</taxon>
        <taxon>metagenomes</taxon>
        <taxon>ecological metagenomes</taxon>
    </lineage>
</organism>
<keyword evidence="3" id="KW-0648">Protein biosynthesis</keyword>
<dbReference type="EMBL" id="LAZR01001872">
    <property type="protein sequence ID" value="KKN37771.1"/>
    <property type="molecule type" value="Genomic_DNA"/>
</dbReference>
<dbReference type="SUPFAM" id="SSF54364">
    <property type="entry name" value="Translation initiation factor IF3, N-terminal domain"/>
    <property type="match status" value="1"/>
</dbReference>
<reference evidence="7" key="1">
    <citation type="journal article" date="2015" name="Nature">
        <title>Complex archaea that bridge the gap between prokaryotes and eukaryotes.</title>
        <authorList>
            <person name="Spang A."/>
            <person name="Saw J.H."/>
            <person name="Jorgensen S.L."/>
            <person name="Zaremba-Niedzwiedzka K."/>
            <person name="Martijn J."/>
            <person name="Lind A.E."/>
            <person name="van Eijk R."/>
            <person name="Schleper C."/>
            <person name="Guy L."/>
            <person name="Ettema T.J."/>
        </authorList>
    </citation>
    <scope>NUCLEOTIDE SEQUENCE</scope>
</reference>
<evidence type="ECO:0000259" key="6">
    <source>
        <dbReference type="Pfam" id="PF05198"/>
    </source>
</evidence>
<dbReference type="NCBIfam" id="TIGR00168">
    <property type="entry name" value="infC"/>
    <property type="match status" value="1"/>
</dbReference>
<comment type="caution">
    <text evidence="7">The sequence shown here is derived from an EMBL/GenBank/DDBJ whole genome shotgun (WGS) entry which is preliminary data.</text>
</comment>
<dbReference type="SUPFAM" id="SSF55200">
    <property type="entry name" value="Translation initiation factor IF3, C-terminal domain"/>
    <property type="match status" value="1"/>
</dbReference>
<evidence type="ECO:0000256" key="4">
    <source>
        <dbReference type="SAM" id="MobiDB-lite"/>
    </source>
</evidence>
<dbReference type="GO" id="GO:0032790">
    <property type="term" value="P:ribosome disassembly"/>
    <property type="evidence" value="ECO:0007669"/>
    <property type="project" value="TreeGrafter"/>
</dbReference>
<evidence type="ECO:0000256" key="3">
    <source>
        <dbReference type="ARBA" id="ARBA00022917"/>
    </source>
</evidence>
<dbReference type="InterPro" id="IPR036787">
    <property type="entry name" value="T_IF-3_N_sf"/>
</dbReference>
<accession>A0A0F9SLM8</accession>
<feature type="region of interest" description="Disordered" evidence="4">
    <location>
        <begin position="176"/>
        <end position="275"/>
    </location>
</feature>
<dbReference type="Gene3D" id="3.10.20.80">
    <property type="entry name" value="Translation initiation factor 3 (IF-3), N-terminal domain"/>
    <property type="match status" value="1"/>
</dbReference>
<evidence type="ECO:0000256" key="2">
    <source>
        <dbReference type="ARBA" id="ARBA00022540"/>
    </source>
</evidence>
<dbReference type="GO" id="GO:0016020">
    <property type="term" value="C:membrane"/>
    <property type="evidence" value="ECO:0007669"/>
    <property type="project" value="TreeGrafter"/>
</dbReference>
<protein>
    <recommendedName>
        <fullName evidence="8">Translation initiation factor IF-3</fullName>
    </recommendedName>
</protein>
<comment type="similarity">
    <text evidence="1">Belongs to the IF-3 family.</text>
</comment>
<dbReference type="HAMAP" id="MF_00080">
    <property type="entry name" value="IF_3"/>
    <property type="match status" value="1"/>
</dbReference>
<sequence length="275" mass="32023">MTYKPRGRFRKKEIARINQSIIAPEVRVVASDGEALGIMNTKEAYELAKEEGLDLVEVAPKAKPPVARITDYGKYRYEHEQKIKKARKKQHNIEVKEIKFRPKIGQGDYETKKRHVERFLKAGAKVKVTIMFRGREMTHPELGRKILDRLSEDVAEHSVIDSPPKRDGRNMIMVLGSTIKPNSKEEEEEEKRKESKKETKKDNKEVDKPKESKEEKESKDNKKEEEKKKSKEEVKTKNNEEALKPEDKKEKSKPKDSQEDKSKDLRKEDAKKEDA</sequence>
<dbReference type="InterPro" id="IPR036788">
    <property type="entry name" value="T_IF-3_C_sf"/>
</dbReference>